<feature type="compositionally biased region" description="Basic and acidic residues" evidence="1">
    <location>
        <begin position="312"/>
        <end position="324"/>
    </location>
</feature>
<dbReference type="GO" id="GO:0016874">
    <property type="term" value="F:ligase activity"/>
    <property type="evidence" value="ECO:0007669"/>
    <property type="project" value="UniProtKB-KW"/>
</dbReference>
<gene>
    <name evidence="3" type="ORF">IWX90DRAFT_157699</name>
</gene>
<keyword evidence="4" id="KW-1185">Reference proteome</keyword>
<dbReference type="InterPro" id="IPR014144">
    <property type="entry name" value="LigD_PE_domain"/>
</dbReference>
<evidence type="ECO:0000313" key="4">
    <source>
        <dbReference type="Proteomes" id="UP001456524"/>
    </source>
</evidence>
<feature type="compositionally biased region" description="Basic residues" evidence="1">
    <location>
        <begin position="266"/>
        <end position="281"/>
    </location>
</feature>
<feature type="region of interest" description="Disordered" evidence="1">
    <location>
        <begin position="254"/>
        <end position="328"/>
    </location>
</feature>
<dbReference type="PANTHER" id="PTHR39465:SF1">
    <property type="entry name" value="DNA LIGASE D 3'-PHOSPHOESTERASE DOMAIN-CONTAINING PROTEIN"/>
    <property type="match status" value="1"/>
</dbReference>
<evidence type="ECO:0000259" key="2">
    <source>
        <dbReference type="Pfam" id="PF13298"/>
    </source>
</evidence>
<feature type="compositionally biased region" description="Polar residues" evidence="1">
    <location>
        <begin position="28"/>
        <end position="47"/>
    </location>
</feature>
<evidence type="ECO:0000256" key="1">
    <source>
        <dbReference type="SAM" id="MobiDB-lite"/>
    </source>
</evidence>
<feature type="compositionally biased region" description="Basic and acidic residues" evidence="1">
    <location>
        <begin position="206"/>
        <end position="221"/>
    </location>
</feature>
<keyword evidence="3" id="KW-0436">Ligase</keyword>
<evidence type="ECO:0000313" key="3">
    <source>
        <dbReference type="EMBL" id="KAK8173918.1"/>
    </source>
</evidence>
<name>A0ABR1Y028_9PEZI</name>
<dbReference type="Pfam" id="PF13298">
    <property type="entry name" value="LigD_N"/>
    <property type="match status" value="1"/>
</dbReference>
<feature type="compositionally biased region" description="Low complexity" evidence="1">
    <location>
        <begin position="368"/>
        <end position="386"/>
    </location>
</feature>
<comment type="caution">
    <text evidence="3">The sequence shown here is derived from an EMBL/GenBank/DDBJ whole genome shotgun (WGS) entry which is preliminary data.</text>
</comment>
<feature type="region of interest" description="Disordered" evidence="1">
    <location>
        <begin position="1"/>
        <end position="20"/>
    </location>
</feature>
<feature type="region of interest" description="Disordered" evidence="1">
    <location>
        <begin position="28"/>
        <end position="50"/>
    </location>
</feature>
<dbReference type="EMBL" id="JBBWUH010000003">
    <property type="protein sequence ID" value="KAK8173918.1"/>
    <property type="molecule type" value="Genomic_DNA"/>
</dbReference>
<accession>A0ABR1Y028</accession>
<feature type="domain" description="DNA ligase D 3'-phosphoesterase" evidence="2">
    <location>
        <begin position="107"/>
        <end position="245"/>
    </location>
</feature>
<sequence length="443" mass="48204">MSKALCSLTRSISPPTPRRKRARLNELPSQAQNTHQANASTASNSNPPGLAAIEAGEAKIDDHLTCFSTRLAAVSRCESSWPRLSIDEFGELYRRNDSPHGCHFVVHQHDHPVSGPHYDLRLQFSQSSSVSFALPYGLPGNPHSKRPTRMALETRVHCLWSHLIETASNATGSLLIWDTGEYEVLDRTSPMAGDKTDSSTSSNDPEDMRAEATSRPQNERLIDAFQKSRITLRLHGTRLPPNYTINMWLPSANRAPRAKSNPATRPIRRRRSKHISRHHNSTRASASAPLPLSTDSDPDPSDSDFPSGGALGDREDAEEKKSADDDNDDEAAAIRAANAYTGATNSIGSVHSRQWYVSMNKQLCGTASHLAVPSPSSSSSTPAPLSKGRERRDDGREIAAAAFFVRGPAVERSVVTGRLAADVIADEGVAGFVPRSGWRAIVN</sequence>
<proteinExistence type="predicted"/>
<reference evidence="3 4" key="1">
    <citation type="journal article" date="2022" name="G3 (Bethesda)">
        <title>Enemy or ally: a genomic approach to elucidate the lifestyle of Phyllosticta citrichinaensis.</title>
        <authorList>
            <person name="Buijs V.A."/>
            <person name="Groenewald J.Z."/>
            <person name="Haridas S."/>
            <person name="LaButti K.M."/>
            <person name="Lipzen A."/>
            <person name="Martin F.M."/>
            <person name="Barry K."/>
            <person name="Grigoriev I.V."/>
            <person name="Crous P.W."/>
            <person name="Seidl M.F."/>
        </authorList>
    </citation>
    <scope>NUCLEOTIDE SEQUENCE [LARGE SCALE GENOMIC DNA]</scope>
    <source>
        <strain evidence="3 4">CBS 129764</strain>
    </source>
</reference>
<protein>
    <submittedName>
        <fullName evidence="3">DNA polymerase ligase-domain-containing protein</fullName>
    </submittedName>
</protein>
<dbReference type="PANTHER" id="PTHR39465">
    <property type="entry name" value="DNA LIGASE D, 3'-PHOSPHOESTERASE DOMAIN"/>
    <property type="match status" value="1"/>
</dbReference>
<feature type="region of interest" description="Disordered" evidence="1">
    <location>
        <begin position="187"/>
        <end position="221"/>
    </location>
</feature>
<feature type="region of interest" description="Disordered" evidence="1">
    <location>
        <begin position="368"/>
        <end position="392"/>
    </location>
</feature>
<dbReference type="Proteomes" id="UP001456524">
    <property type="component" value="Unassembled WGS sequence"/>
</dbReference>
<organism evidence="3 4">
    <name type="scientific">Phyllosticta citrichinensis</name>
    <dbReference type="NCBI Taxonomy" id="1130410"/>
    <lineage>
        <taxon>Eukaryota</taxon>
        <taxon>Fungi</taxon>
        <taxon>Dikarya</taxon>
        <taxon>Ascomycota</taxon>
        <taxon>Pezizomycotina</taxon>
        <taxon>Dothideomycetes</taxon>
        <taxon>Dothideomycetes incertae sedis</taxon>
        <taxon>Botryosphaeriales</taxon>
        <taxon>Phyllostictaceae</taxon>
        <taxon>Phyllosticta</taxon>
    </lineage>
</organism>